<reference evidence="3 4" key="1">
    <citation type="journal article" date="2019" name="Int. J. Syst. Evol. Microbiol.">
        <title>The Global Catalogue of Microorganisms (GCM) 10K type strain sequencing project: providing services to taxonomists for standard genome sequencing and annotation.</title>
        <authorList>
            <consortium name="The Broad Institute Genomics Platform"/>
            <consortium name="The Broad Institute Genome Sequencing Center for Infectious Disease"/>
            <person name="Wu L."/>
            <person name="Ma J."/>
        </authorList>
    </citation>
    <scope>NUCLEOTIDE SEQUENCE [LARGE SCALE GENOMIC DNA]</scope>
    <source>
        <strain evidence="3 4">JCM 14162</strain>
    </source>
</reference>
<dbReference type="InterPro" id="IPR011990">
    <property type="entry name" value="TPR-like_helical_dom_sf"/>
</dbReference>
<dbReference type="Pfam" id="PF04575">
    <property type="entry name" value="SlipAM"/>
    <property type="match status" value="1"/>
</dbReference>
<comment type="caution">
    <text evidence="3">The sequence shown here is derived from an EMBL/GenBank/DDBJ whole genome shotgun (WGS) entry which is preliminary data.</text>
</comment>
<proteinExistence type="predicted"/>
<evidence type="ECO:0000256" key="1">
    <source>
        <dbReference type="SAM" id="SignalP"/>
    </source>
</evidence>
<dbReference type="InterPro" id="IPR007655">
    <property type="entry name" value="Slam_C"/>
</dbReference>
<keyword evidence="1" id="KW-0732">Signal</keyword>
<keyword evidence="4" id="KW-1185">Reference proteome</keyword>
<feature type="signal peptide" evidence="1">
    <location>
        <begin position="1"/>
        <end position="30"/>
    </location>
</feature>
<protein>
    <recommendedName>
        <fullName evidence="2">Surface lipoprotein assembly modifier C-terminal domain-containing protein</fullName>
    </recommendedName>
</protein>
<accession>A0ABN1B2C8</accession>
<dbReference type="RefSeq" id="WP_229954445.1">
    <property type="nucleotide sequence ID" value="NZ_BAAAEM010000005.1"/>
</dbReference>
<gene>
    <name evidence="3" type="ORF">GCM10009096_34270</name>
</gene>
<evidence type="ECO:0000259" key="2">
    <source>
        <dbReference type="Pfam" id="PF04575"/>
    </source>
</evidence>
<evidence type="ECO:0000313" key="4">
    <source>
        <dbReference type="Proteomes" id="UP001500713"/>
    </source>
</evidence>
<sequence length="484" mass="52883">MSIQAAKKRAFLLGSGLATSLCAVPASAEAGIGEDADAEAVVDVVAPAAKPRCDTAGTCRFQITPAQLLAKAEALVQAGQYDRALPLVQALGQVPHLQMQQQFLAGYIAVETGELKTAIKNFRSILDNNPGQTRVRLELARAYLMSGKEASADYHFRLAQNDENLPDEIARTIRNTRSILRDQRVWRFSFDFGFAPDTNINGATNAETIDVNFGAIFPVLGDAQGELELDENARRKSGVGQIAGFSGGVRLKASDKLAFLFDADSKVINYRGKDADDIVGQIAAGPEFRIARYASVSLQAVGQQRWFGGKLATREYGGRLGFQAALSQGQRIGIELDGRRKDSKLSDSFSGWQLGANVTYEHLIGKSLIASASVFTRRDLLNSDGFSSINYGVNVGVGGELPFGLNAGISGSVSRSKYDEAIQLYSTEKRNDWRSFARAYIGSRKIKVLGFSPSIDYNYSRVDSNYDLYQMNRHRVNFKFAKFF</sequence>
<evidence type="ECO:0000313" key="3">
    <source>
        <dbReference type="EMBL" id="GAA0488469.1"/>
    </source>
</evidence>
<dbReference type="EMBL" id="BAAAEM010000005">
    <property type="protein sequence ID" value="GAA0488469.1"/>
    <property type="molecule type" value="Genomic_DNA"/>
</dbReference>
<feature type="chain" id="PRO_5045350591" description="Surface lipoprotein assembly modifier C-terminal domain-containing protein" evidence="1">
    <location>
        <begin position="31"/>
        <end position="484"/>
    </location>
</feature>
<name>A0ABN1B2C8_9SPHN</name>
<dbReference type="SUPFAM" id="SSF48452">
    <property type="entry name" value="TPR-like"/>
    <property type="match status" value="1"/>
</dbReference>
<dbReference type="Proteomes" id="UP001500713">
    <property type="component" value="Unassembled WGS sequence"/>
</dbReference>
<organism evidence="3 4">
    <name type="scientific">Parasphingorhabdus litoris</name>
    <dbReference type="NCBI Taxonomy" id="394733"/>
    <lineage>
        <taxon>Bacteria</taxon>
        <taxon>Pseudomonadati</taxon>
        <taxon>Pseudomonadota</taxon>
        <taxon>Alphaproteobacteria</taxon>
        <taxon>Sphingomonadales</taxon>
        <taxon>Sphingomonadaceae</taxon>
        <taxon>Parasphingorhabdus</taxon>
    </lineage>
</organism>
<dbReference type="Gene3D" id="1.25.40.10">
    <property type="entry name" value="Tetratricopeptide repeat domain"/>
    <property type="match status" value="1"/>
</dbReference>
<feature type="domain" description="Surface lipoprotein assembly modifier C-terminal" evidence="2">
    <location>
        <begin position="186"/>
        <end position="484"/>
    </location>
</feature>